<dbReference type="GO" id="GO:0004045">
    <property type="term" value="F:peptidyl-tRNA hydrolase activity"/>
    <property type="evidence" value="ECO:0007669"/>
    <property type="project" value="UniProtKB-EC"/>
</dbReference>
<feature type="binding site" evidence="7">
    <location>
        <position position="66"/>
    </location>
    <ligand>
        <name>tRNA</name>
        <dbReference type="ChEBI" id="CHEBI:17843"/>
    </ligand>
</feature>
<dbReference type="HAMAP" id="MF_00083">
    <property type="entry name" value="Pept_tRNA_hydro_bact"/>
    <property type="match status" value="1"/>
</dbReference>
<organism evidence="10 11">
    <name type="scientific">Heminiphilus faecis</name>
    <dbReference type="NCBI Taxonomy" id="2601703"/>
    <lineage>
        <taxon>Bacteria</taxon>
        <taxon>Pseudomonadati</taxon>
        <taxon>Bacteroidota</taxon>
        <taxon>Bacteroidia</taxon>
        <taxon>Bacteroidales</taxon>
        <taxon>Muribaculaceae</taxon>
        <taxon>Heminiphilus</taxon>
    </lineage>
</organism>
<evidence type="ECO:0000256" key="7">
    <source>
        <dbReference type="HAMAP-Rule" id="MF_00083"/>
    </source>
</evidence>
<evidence type="ECO:0000256" key="9">
    <source>
        <dbReference type="RuleBase" id="RU004320"/>
    </source>
</evidence>
<dbReference type="RefSeq" id="WP_121698939.1">
    <property type="nucleotide sequence ID" value="NZ_JBCLPP010000002.1"/>
</dbReference>
<evidence type="ECO:0000256" key="5">
    <source>
        <dbReference type="ARBA" id="ARBA00038063"/>
    </source>
</evidence>
<dbReference type="EC" id="3.1.1.29" evidence="1 7"/>
<feature type="site" description="Stabilizes the basic form of H active site to accept a proton" evidence="7">
    <location>
        <position position="91"/>
    </location>
</feature>
<dbReference type="InterPro" id="IPR036416">
    <property type="entry name" value="Pept_tRNA_hydro_sf"/>
</dbReference>
<comment type="function">
    <text evidence="7">Catalyzes the release of premature peptidyl moieties from peptidyl-tRNA molecules trapped in stalled 50S ribosomal subunits, and thus maintains levels of free tRNAs and 50S ribosomes.</text>
</comment>
<evidence type="ECO:0000256" key="4">
    <source>
        <dbReference type="ARBA" id="ARBA00022884"/>
    </source>
</evidence>
<dbReference type="InterPro" id="IPR001328">
    <property type="entry name" value="Pept_tRNA_hydro"/>
</dbReference>
<dbReference type="PANTHER" id="PTHR17224">
    <property type="entry name" value="PEPTIDYL-TRNA HYDROLASE"/>
    <property type="match status" value="1"/>
</dbReference>
<dbReference type="CDD" id="cd00462">
    <property type="entry name" value="PTH"/>
    <property type="match status" value="1"/>
</dbReference>
<accession>A0ABV4CRY7</accession>
<comment type="caution">
    <text evidence="10">The sequence shown here is derived from an EMBL/GenBank/DDBJ whole genome shotgun (WGS) entry which is preliminary data.</text>
</comment>
<dbReference type="Pfam" id="PF01195">
    <property type="entry name" value="Pept_tRNA_hydro"/>
    <property type="match status" value="1"/>
</dbReference>
<keyword evidence="3 7" id="KW-0378">Hydrolase</keyword>
<feature type="binding site" evidence="7">
    <location>
        <position position="15"/>
    </location>
    <ligand>
        <name>tRNA</name>
        <dbReference type="ChEBI" id="CHEBI:17843"/>
    </ligand>
</feature>
<feature type="binding site" evidence="7">
    <location>
        <position position="112"/>
    </location>
    <ligand>
        <name>tRNA</name>
        <dbReference type="ChEBI" id="CHEBI:17843"/>
    </ligand>
</feature>
<protein>
    <recommendedName>
        <fullName evidence="6 7">Peptidyl-tRNA hydrolase</fullName>
        <shortName evidence="7">Pth</shortName>
        <ecNumber evidence="1 7">3.1.1.29</ecNumber>
    </recommendedName>
</protein>
<keyword evidence="4 7" id="KW-0694">RNA-binding</keyword>
<evidence type="ECO:0000256" key="2">
    <source>
        <dbReference type="ARBA" id="ARBA00022555"/>
    </source>
</evidence>
<dbReference type="PROSITE" id="PS01195">
    <property type="entry name" value="PEPT_TRNA_HYDROL_1"/>
    <property type="match status" value="1"/>
</dbReference>
<dbReference type="PROSITE" id="PS01196">
    <property type="entry name" value="PEPT_TRNA_HYDROL_2"/>
    <property type="match status" value="1"/>
</dbReference>
<evidence type="ECO:0000256" key="3">
    <source>
        <dbReference type="ARBA" id="ARBA00022801"/>
    </source>
</evidence>
<dbReference type="Gene3D" id="3.40.50.1470">
    <property type="entry name" value="Peptidyl-tRNA hydrolase"/>
    <property type="match status" value="1"/>
</dbReference>
<evidence type="ECO:0000313" key="11">
    <source>
        <dbReference type="Proteomes" id="UP001565200"/>
    </source>
</evidence>
<comment type="catalytic activity">
    <reaction evidence="7 8">
        <text>an N-acyl-L-alpha-aminoacyl-tRNA + H2O = an N-acyl-L-amino acid + a tRNA + H(+)</text>
        <dbReference type="Rhea" id="RHEA:54448"/>
        <dbReference type="Rhea" id="RHEA-COMP:10123"/>
        <dbReference type="Rhea" id="RHEA-COMP:13883"/>
        <dbReference type="ChEBI" id="CHEBI:15377"/>
        <dbReference type="ChEBI" id="CHEBI:15378"/>
        <dbReference type="ChEBI" id="CHEBI:59874"/>
        <dbReference type="ChEBI" id="CHEBI:78442"/>
        <dbReference type="ChEBI" id="CHEBI:138191"/>
        <dbReference type="EC" id="3.1.1.29"/>
    </reaction>
</comment>
<evidence type="ECO:0000256" key="8">
    <source>
        <dbReference type="RuleBase" id="RU000673"/>
    </source>
</evidence>
<feature type="active site" description="Proton acceptor" evidence="7">
    <location>
        <position position="20"/>
    </location>
</feature>
<comment type="function">
    <text evidence="7">Hydrolyzes ribosome-free peptidyl-tRNAs (with 1 or more amino acids incorporated), which drop off the ribosome during protein synthesis, or as a result of ribosome stalling.</text>
</comment>
<sequence length="187" mass="20870">MKYLIVGLGNIGDEYRGTRHNIGFRILDALAEASNIAFKTERYGDVARMRLKNKQLILLKPSTYMNLSGNAVRYWKEKENIDLGHILVVVDDIALPFGAIRIKPSGSDAGHNGLKNIAAMLNTQAYARLRFGVGNDFPKGCQIDYVLGHFSLEQRQQMPVRVDIACDAIKAFCLSGIDFAMCNFNNK</sequence>
<dbReference type="NCBIfam" id="TIGR00447">
    <property type="entry name" value="pth"/>
    <property type="match status" value="1"/>
</dbReference>
<evidence type="ECO:0000313" key="10">
    <source>
        <dbReference type="EMBL" id="MEY8244138.1"/>
    </source>
</evidence>
<gene>
    <name evidence="7 10" type="primary">pth</name>
    <name evidence="10" type="ORF">AAK873_00740</name>
</gene>
<feature type="site" description="Discriminates between blocked and unblocked aminoacyl-tRNA" evidence="7">
    <location>
        <position position="10"/>
    </location>
</feature>
<dbReference type="InterPro" id="IPR018171">
    <property type="entry name" value="Pept_tRNA_hydro_CS"/>
</dbReference>
<reference evidence="10 11" key="1">
    <citation type="submission" date="2024-03" db="EMBL/GenBank/DDBJ databases">
        <title>Mouse gut bacterial collection (mGBC) of GemPharmatech.</title>
        <authorList>
            <person name="He Y."/>
            <person name="Dong L."/>
            <person name="Wu D."/>
            <person name="Gao X."/>
            <person name="Lin Z."/>
        </authorList>
    </citation>
    <scope>NUCLEOTIDE SEQUENCE [LARGE SCALE GENOMIC DNA]</scope>
    <source>
        <strain evidence="10 11">54-13</strain>
    </source>
</reference>
<dbReference type="PANTHER" id="PTHR17224:SF1">
    <property type="entry name" value="PEPTIDYL-TRNA HYDROLASE"/>
    <property type="match status" value="1"/>
</dbReference>
<keyword evidence="2 7" id="KW-0820">tRNA-binding</keyword>
<dbReference type="EMBL" id="JBCLPP010000002">
    <property type="protein sequence ID" value="MEY8244138.1"/>
    <property type="molecule type" value="Genomic_DNA"/>
</dbReference>
<dbReference type="Proteomes" id="UP001565200">
    <property type="component" value="Unassembled WGS sequence"/>
</dbReference>
<keyword evidence="11" id="KW-1185">Reference proteome</keyword>
<proteinExistence type="inferred from homology"/>
<evidence type="ECO:0000256" key="6">
    <source>
        <dbReference type="ARBA" id="ARBA00050038"/>
    </source>
</evidence>
<name>A0ABV4CRY7_9BACT</name>
<comment type="subcellular location">
    <subcellularLocation>
        <location evidence="7">Cytoplasm</location>
    </subcellularLocation>
</comment>
<evidence type="ECO:0000256" key="1">
    <source>
        <dbReference type="ARBA" id="ARBA00013260"/>
    </source>
</evidence>
<comment type="similarity">
    <text evidence="5 7 9">Belongs to the PTH family.</text>
</comment>
<feature type="binding site" evidence="7">
    <location>
        <position position="64"/>
    </location>
    <ligand>
        <name>tRNA</name>
        <dbReference type="ChEBI" id="CHEBI:17843"/>
    </ligand>
</feature>
<comment type="subunit">
    <text evidence="7">Monomer.</text>
</comment>
<keyword evidence="7" id="KW-0963">Cytoplasm</keyword>
<dbReference type="SUPFAM" id="SSF53178">
    <property type="entry name" value="Peptidyl-tRNA hydrolase-like"/>
    <property type="match status" value="1"/>
</dbReference>